<keyword evidence="2" id="KW-1185">Reference proteome</keyword>
<proteinExistence type="predicted"/>
<dbReference type="Gene3D" id="1.20.1260.120">
    <property type="entry name" value="Protein of unknown function DUF2935"/>
    <property type="match status" value="1"/>
</dbReference>
<dbReference type="Proteomes" id="UP000295325">
    <property type="component" value="Unassembled WGS sequence"/>
</dbReference>
<accession>A0A4R7KQI2</accession>
<organism evidence="1 2">
    <name type="scientific">Fonticella tunisiensis</name>
    <dbReference type="NCBI Taxonomy" id="1096341"/>
    <lineage>
        <taxon>Bacteria</taxon>
        <taxon>Bacillati</taxon>
        <taxon>Bacillota</taxon>
        <taxon>Clostridia</taxon>
        <taxon>Eubacteriales</taxon>
        <taxon>Clostridiaceae</taxon>
        <taxon>Fonticella</taxon>
    </lineage>
</organism>
<gene>
    <name evidence="1" type="ORF">EDD71_11074</name>
</gene>
<evidence type="ECO:0000313" key="1">
    <source>
        <dbReference type="EMBL" id="TDT60956.1"/>
    </source>
</evidence>
<name>A0A4R7KQI2_9CLOT</name>
<sequence>MYCYVHITNLLCVFNELILWTEISKEHPVFVKTVAQLTNKNLSKNILDKLDEINIIFSSLQNKSMELKKRITYSIKIHCSYVVKTGDLIEEFLAYDKRSLSVLQEVKEYGKEDMVWQTLLQHIGEEQTFMYKLFTDLLKQFR</sequence>
<dbReference type="RefSeq" id="WP_166636388.1">
    <property type="nucleotide sequence ID" value="NZ_SOAZ01000010.1"/>
</dbReference>
<dbReference type="InterPro" id="IPR021328">
    <property type="entry name" value="CotB-like"/>
</dbReference>
<protein>
    <submittedName>
        <fullName evidence="1">DUF2935 family protein</fullName>
    </submittedName>
</protein>
<dbReference type="EMBL" id="SOAZ01000010">
    <property type="protein sequence ID" value="TDT60956.1"/>
    <property type="molecule type" value="Genomic_DNA"/>
</dbReference>
<dbReference type="Pfam" id="PF11155">
    <property type="entry name" value="DUF2935"/>
    <property type="match status" value="1"/>
</dbReference>
<reference evidence="1 2" key="1">
    <citation type="submission" date="2019-03" db="EMBL/GenBank/DDBJ databases">
        <title>Genomic Encyclopedia of Type Strains, Phase IV (KMG-IV): sequencing the most valuable type-strain genomes for metagenomic binning, comparative biology and taxonomic classification.</title>
        <authorList>
            <person name="Goeker M."/>
        </authorList>
    </citation>
    <scope>NUCLEOTIDE SEQUENCE [LARGE SCALE GENOMIC DNA]</scope>
    <source>
        <strain evidence="1 2">DSM 24455</strain>
    </source>
</reference>
<evidence type="ECO:0000313" key="2">
    <source>
        <dbReference type="Proteomes" id="UP000295325"/>
    </source>
</evidence>
<dbReference type="AlphaFoldDB" id="A0A4R7KQI2"/>
<comment type="caution">
    <text evidence="1">The sequence shown here is derived from an EMBL/GenBank/DDBJ whole genome shotgun (WGS) entry which is preliminary data.</text>
</comment>